<comment type="caution">
    <text evidence="4">The sequence shown here is derived from an EMBL/GenBank/DDBJ whole genome shotgun (WGS) entry which is preliminary data.</text>
</comment>
<evidence type="ECO:0000256" key="2">
    <source>
        <dbReference type="SAM" id="SignalP"/>
    </source>
</evidence>
<dbReference type="Proteomes" id="UP000632125">
    <property type="component" value="Unassembled WGS sequence"/>
</dbReference>
<evidence type="ECO:0000259" key="3">
    <source>
        <dbReference type="PROSITE" id="PS51272"/>
    </source>
</evidence>
<organism evidence="4 5">
    <name type="scientific">Paenibacillus arenilitoris</name>
    <dbReference type="NCBI Taxonomy" id="2772299"/>
    <lineage>
        <taxon>Bacteria</taxon>
        <taxon>Bacillati</taxon>
        <taxon>Bacillota</taxon>
        <taxon>Bacilli</taxon>
        <taxon>Bacillales</taxon>
        <taxon>Paenibacillaceae</taxon>
        <taxon>Paenibacillus</taxon>
    </lineage>
</organism>
<feature type="domain" description="SLH" evidence="3">
    <location>
        <begin position="148"/>
        <end position="207"/>
    </location>
</feature>
<keyword evidence="2" id="KW-0732">Signal</keyword>
<evidence type="ECO:0000313" key="4">
    <source>
        <dbReference type="EMBL" id="MBD2872374.1"/>
    </source>
</evidence>
<name>A0A927HA84_9BACL</name>
<sequence>MNKKWKKLILSAMIATAIVPAATVVPASGNVALAAAPTLSLNKTSVMKGAELTASGMFEPSSWITLRAIDGEGKLAAFDAVRTDAGGRYSFTFTVPSNTVTGAMTVYAGSGDQVVQATVQVSSPDGGPSNPPPVTPTPQPTPEPTPEPEAPVFNDVSDHWASDAIGKLAKAGILEGMPDGSFKPDNRMSRAEYMAVLYRLLGLEDAGSSPAFTDVPNDVWYSTYVKSLSAMNIVSGYPDGSFRPDKEMTREEAFVLLYRAVKDKLQPVTTSAPAYTDSADVSDWAREAIEALTRAGILQGTPDGKVNPKKTITRAEIAKIVAPFVD</sequence>
<dbReference type="PROSITE" id="PS51272">
    <property type="entry name" value="SLH"/>
    <property type="match status" value="3"/>
</dbReference>
<dbReference type="RefSeq" id="WP_190866994.1">
    <property type="nucleotide sequence ID" value="NZ_JACXIY010000046.1"/>
</dbReference>
<accession>A0A927HA84</accession>
<gene>
    <name evidence="4" type="ORF">IDH41_27705</name>
</gene>
<feature type="compositionally biased region" description="Pro residues" evidence="1">
    <location>
        <begin position="129"/>
        <end position="149"/>
    </location>
</feature>
<feature type="region of interest" description="Disordered" evidence="1">
    <location>
        <begin position="120"/>
        <end position="150"/>
    </location>
</feature>
<feature type="signal peptide" evidence="2">
    <location>
        <begin position="1"/>
        <end position="21"/>
    </location>
</feature>
<evidence type="ECO:0000256" key="1">
    <source>
        <dbReference type="SAM" id="MobiDB-lite"/>
    </source>
</evidence>
<keyword evidence="5" id="KW-1185">Reference proteome</keyword>
<dbReference type="InterPro" id="IPR001119">
    <property type="entry name" value="SLH_dom"/>
</dbReference>
<evidence type="ECO:0000313" key="5">
    <source>
        <dbReference type="Proteomes" id="UP000632125"/>
    </source>
</evidence>
<feature type="domain" description="SLH" evidence="3">
    <location>
        <begin position="208"/>
        <end position="271"/>
    </location>
</feature>
<feature type="chain" id="PRO_5039576280" evidence="2">
    <location>
        <begin position="22"/>
        <end position="326"/>
    </location>
</feature>
<feature type="domain" description="SLH" evidence="3">
    <location>
        <begin position="272"/>
        <end position="326"/>
    </location>
</feature>
<proteinExistence type="predicted"/>
<dbReference type="InterPro" id="IPR051465">
    <property type="entry name" value="Cell_Envelope_Struct_Comp"/>
</dbReference>
<reference evidence="4" key="1">
    <citation type="submission" date="2020-09" db="EMBL/GenBank/DDBJ databases">
        <title>A novel bacterium of genus Paenibacillus, isolated from South China Sea.</title>
        <authorList>
            <person name="Huang H."/>
            <person name="Mo K."/>
            <person name="Hu Y."/>
        </authorList>
    </citation>
    <scope>NUCLEOTIDE SEQUENCE</scope>
    <source>
        <strain evidence="4">IB182493</strain>
    </source>
</reference>
<protein>
    <submittedName>
        <fullName evidence="4">S-layer homology domain-containing protein</fullName>
    </submittedName>
</protein>
<dbReference type="Pfam" id="PF00395">
    <property type="entry name" value="SLH"/>
    <property type="match status" value="3"/>
</dbReference>
<dbReference type="EMBL" id="JACXIY010000046">
    <property type="protein sequence ID" value="MBD2872374.1"/>
    <property type="molecule type" value="Genomic_DNA"/>
</dbReference>
<dbReference type="PANTHER" id="PTHR43308">
    <property type="entry name" value="OUTER MEMBRANE PROTEIN ALPHA-RELATED"/>
    <property type="match status" value="1"/>
</dbReference>
<dbReference type="AlphaFoldDB" id="A0A927HA84"/>